<evidence type="ECO:0000256" key="1">
    <source>
        <dbReference type="SAM" id="MobiDB-lite"/>
    </source>
</evidence>
<dbReference type="AlphaFoldDB" id="A0A5A7TCG6"/>
<dbReference type="EMBL" id="SSTE01017007">
    <property type="protein sequence ID" value="KAA0040970.1"/>
    <property type="molecule type" value="Genomic_DNA"/>
</dbReference>
<evidence type="ECO:0000313" key="4">
    <source>
        <dbReference type="Proteomes" id="UP000321393"/>
    </source>
</evidence>
<evidence type="ECO:0000313" key="2">
    <source>
        <dbReference type="EMBL" id="KAA0040970.1"/>
    </source>
</evidence>
<organism evidence="2 4">
    <name type="scientific">Cucumis melo var. makuwa</name>
    <name type="common">Oriental melon</name>
    <dbReference type="NCBI Taxonomy" id="1194695"/>
    <lineage>
        <taxon>Eukaryota</taxon>
        <taxon>Viridiplantae</taxon>
        <taxon>Streptophyta</taxon>
        <taxon>Embryophyta</taxon>
        <taxon>Tracheophyta</taxon>
        <taxon>Spermatophyta</taxon>
        <taxon>Magnoliopsida</taxon>
        <taxon>eudicotyledons</taxon>
        <taxon>Gunneridae</taxon>
        <taxon>Pentapetalae</taxon>
        <taxon>rosids</taxon>
        <taxon>fabids</taxon>
        <taxon>Cucurbitales</taxon>
        <taxon>Cucurbitaceae</taxon>
        <taxon>Benincaseae</taxon>
        <taxon>Cucumis</taxon>
    </lineage>
</organism>
<protein>
    <submittedName>
        <fullName evidence="2">Uncharacterized protein</fullName>
    </submittedName>
</protein>
<comment type="caution">
    <text evidence="2">The sequence shown here is derived from an EMBL/GenBank/DDBJ whole genome shotgun (WGS) entry which is preliminary data.</text>
</comment>
<proteinExistence type="predicted"/>
<gene>
    <name evidence="3" type="ORF">E5676_scaffold228G00030</name>
    <name evidence="2" type="ORF">E6C27_scaffold125G001730</name>
</gene>
<dbReference type="OrthoDB" id="1731207at2759"/>
<dbReference type="Proteomes" id="UP000321393">
    <property type="component" value="Unassembled WGS sequence"/>
</dbReference>
<evidence type="ECO:0000313" key="5">
    <source>
        <dbReference type="Proteomes" id="UP000321947"/>
    </source>
</evidence>
<evidence type="ECO:0000313" key="3">
    <source>
        <dbReference type="EMBL" id="TYK20321.1"/>
    </source>
</evidence>
<dbReference type="EMBL" id="SSTD01006366">
    <property type="protein sequence ID" value="TYK20321.1"/>
    <property type="molecule type" value="Genomic_DNA"/>
</dbReference>
<feature type="region of interest" description="Disordered" evidence="1">
    <location>
        <begin position="58"/>
        <end position="89"/>
    </location>
</feature>
<sequence length="89" mass="10383">MKLDIVKFTSQTENWYQHLKSERRRKEEDSIETWEELKNVMRRRSEAKGKFVVAKRMEAESSNTKKNEASKEVMEKSSSIVGSAKGLDT</sequence>
<feature type="compositionally biased region" description="Basic and acidic residues" evidence="1">
    <location>
        <begin position="58"/>
        <end position="75"/>
    </location>
</feature>
<reference evidence="4 5" key="1">
    <citation type="submission" date="2019-08" db="EMBL/GenBank/DDBJ databases">
        <title>Draft genome sequences of two oriental melons (Cucumis melo L. var makuwa).</title>
        <authorList>
            <person name="Kwon S.-Y."/>
        </authorList>
    </citation>
    <scope>NUCLEOTIDE SEQUENCE [LARGE SCALE GENOMIC DNA]</scope>
    <source>
        <strain evidence="5">cv. Chang Bougi</strain>
        <strain evidence="4">cv. SW 3</strain>
        <tissue evidence="2">Leaf</tissue>
    </source>
</reference>
<dbReference type="Proteomes" id="UP000321947">
    <property type="component" value="Unassembled WGS sequence"/>
</dbReference>
<accession>A0A5A7TCG6</accession>
<name>A0A5A7TCG6_CUCMM</name>